<dbReference type="OrthoDB" id="2163693at2759"/>
<feature type="compositionally biased region" description="Low complexity" evidence="1">
    <location>
        <begin position="59"/>
        <end position="77"/>
    </location>
</feature>
<feature type="region of interest" description="Disordered" evidence="1">
    <location>
        <begin position="149"/>
        <end position="186"/>
    </location>
</feature>
<feature type="region of interest" description="Disordered" evidence="1">
    <location>
        <begin position="818"/>
        <end position="859"/>
    </location>
</feature>
<evidence type="ECO:0000313" key="2">
    <source>
        <dbReference type="EMBL" id="ORY39926.1"/>
    </source>
</evidence>
<feature type="region of interest" description="Disordered" evidence="1">
    <location>
        <begin position="571"/>
        <end position="627"/>
    </location>
</feature>
<dbReference type="AlphaFoldDB" id="A0A1Y2BYW2"/>
<organism evidence="2 3">
    <name type="scientific">Rhizoclosmatium globosum</name>
    <dbReference type="NCBI Taxonomy" id="329046"/>
    <lineage>
        <taxon>Eukaryota</taxon>
        <taxon>Fungi</taxon>
        <taxon>Fungi incertae sedis</taxon>
        <taxon>Chytridiomycota</taxon>
        <taxon>Chytridiomycota incertae sedis</taxon>
        <taxon>Chytridiomycetes</taxon>
        <taxon>Chytridiales</taxon>
        <taxon>Chytriomycetaceae</taxon>
        <taxon>Rhizoclosmatium</taxon>
    </lineage>
</organism>
<dbReference type="EMBL" id="MCGO01000037">
    <property type="protein sequence ID" value="ORY39926.1"/>
    <property type="molecule type" value="Genomic_DNA"/>
</dbReference>
<feature type="compositionally biased region" description="Acidic residues" evidence="1">
    <location>
        <begin position="169"/>
        <end position="181"/>
    </location>
</feature>
<feature type="compositionally biased region" description="Acidic residues" evidence="1">
    <location>
        <begin position="582"/>
        <end position="598"/>
    </location>
</feature>
<dbReference type="Proteomes" id="UP000193642">
    <property type="component" value="Unassembled WGS sequence"/>
</dbReference>
<keyword evidence="3" id="KW-1185">Reference proteome</keyword>
<accession>A0A1Y2BYW2</accession>
<comment type="caution">
    <text evidence="2">The sequence shown here is derived from an EMBL/GenBank/DDBJ whole genome shotgun (WGS) entry which is preliminary data.</text>
</comment>
<gene>
    <name evidence="2" type="ORF">BCR33DRAFT_853053</name>
</gene>
<sequence>MLLMVVLQESSSDGEGVGPVTRETGPENRESNNPRIAFKCRKTTRFSESNHNHNHTTASLTNRLSSHSSSSSQNTVRSLSDIEQALADSIAAAAATKTQTPISPTGRILISSTSNHARTSHESDAESMDALVDSQRASLSKLCVKVPVREREEEATPSYSAASILLPSEADDDDDDDDDENIPLSSIYVPPQFSSRLVIEKEVHHVPARTVTAELLADSIPVLSASAEPTTALAPEDEIKYLKQTLEDTKLATRSVIKGLMNEQVALQQELRLSTDELTDSNERRMELEEELSLAFSQLDSVTALVSQIASKLGAKIEPISQNEHSPITATLNKLESTLRATILPALTASLTETARSQKENVRMAELVIKALETSRKDEEVIDIRQDSFSTSAIVPSADSTVAEVPCVPSVAPPAGTVLHQIRKGSVDIGAMIFGGTTSVTSTTTATDSVVNGLAGILSPRVAVVNSSVPQEDYVPPSLLANVLSGGGSTKEGVELRPTVMQRLATVVVGLRSVNGVEIGKEKGAEGNIIPHGMGGRVNTLMSQGGVKSCQMLDDVMVESREILEMYDVAGEEPVPSSNHDEGEEEEEESCFTDDADAGDTSTRSSSPVGGVCYDSMDEQDSLGGRRGRVLSTRGESIVSNIVTSSVIGGDRGLSTAADSRADIELYTPLEPPVVGENVSAFFESSKDGEVVVGAVAEFGDVKGVRSLERRDAGSVDVQRIRTVEESVPVPVKDMRSIGRSLSYGGSRVERGSVDRQDVGRGGDIVVERSETALERFRNRGGSSDVGVGTKEVAVVKEKVVSTSGTTNNWWKSLSIKKEGRASSKTRTSGGESSSGNLLRRSLSNWGSGGGKKEALQELPPLPDLPAQFKQVARAVEVPQAGYVRSDSGVGSRNMHGLASPVASTVSGGHSVWAGSNSGVGEDVVGLGGMMRKVSKSERKKGAWKIK</sequence>
<name>A0A1Y2BYW2_9FUNG</name>
<feature type="compositionally biased region" description="Low complexity" evidence="1">
    <location>
        <begin position="829"/>
        <end position="845"/>
    </location>
</feature>
<proteinExistence type="predicted"/>
<evidence type="ECO:0000256" key="1">
    <source>
        <dbReference type="SAM" id="MobiDB-lite"/>
    </source>
</evidence>
<reference evidence="2 3" key="1">
    <citation type="submission" date="2016-07" db="EMBL/GenBank/DDBJ databases">
        <title>Pervasive Adenine N6-methylation of Active Genes in Fungi.</title>
        <authorList>
            <consortium name="DOE Joint Genome Institute"/>
            <person name="Mondo S.J."/>
            <person name="Dannebaum R.O."/>
            <person name="Kuo R.C."/>
            <person name="Labutti K."/>
            <person name="Haridas S."/>
            <person name="Kuo A."/>
            <person name="Salamov A."/>
            <person name="Ahrendt S.R."/>
            <person name="Lipzen A."/>
            <person name="Sullivan W."/>
            <person name="Andreopoulos W.B."/>
            <person name="Clum A."/>
            <person name="Lindquist E."/>
            <person name="Daum C."/>
            <person name="Ramamoorthy G.K."/>
            <person name="Gryganskyi A."/>
            <person name="Culley D."/>
            <person name="Magnuson J.K."/>
            <person name="James T.Y."/>
            <person name="O'Malley M.A."/>
            <person name="Stajich J.E."/>
            <person name="Spatafora J.W."/>
            <person name="Visel A."/>
            <person name="Grigoriev I.V."/>
        </authorList>
    </citation>
    <scope>NUCLEOTIDE SEQUENCE [LARGE SCALE GENOMIC DNA]</scope>
    <source>
        <strain evidence="2 3">JEL800</strain>
    </source>
</reference>
<evidence type="ECO:0000313" key="3">
    <source>
        <dbReference type="Proteomes" id="UP000193642"/>
    </source>
</evidence>
<feature type="region of interest" description="Disordered" evidence="1">
    <location>
        <begin position="8"/>
        <end position="77"/>
    </location>
</feature>
<protein>
    <submittedName>
        <fullName evidence="2">Uncharacterized protein</fullName>
    </submittedName>
</protein>